<sequence>MSSDLFDGLEELKKVSLISLRGGSWDKDLLEELFNGRDVELIRRIPLSKRDVPDRITWKGEESGKFSVKSCYRRLTGELNRDGWVGWTAVWNWDILPKIKTLFWQICSGTLPTTANLRRRLVACAERCGLCGAEDESLIHLFVLCPDALKAWESVGWSFGWIQGLNFSEWLQQVFDSNKGDELRKVAWGCWGIWSERNRRVWQGEHLDPQQFMHKVWGFVDSWQAADVLVFYALFRLSLSLILVIKILRLYIFL</sequence>
<gene>
    <name evidence="3" type="ORF">CEURO_LOCUS20594</name>
</gene>
<comment type="caution">
    <text evidence="3">The sequence shown here is derived from an EMBL/GenBank/DDBJ whole genome shotgun (WGS) entry which is preliminary data.</text>
</comment>
<keyword evidence="1" id="KW-0472">Membrane</keyword>
<dbReference type="Proteomes" id="UP001152484">
    <property type="component" value="Unassembled WGS sequence"/>
</dbReference>
<dbReference type="EMBL" id="CAMAPE010000065">
    <property type="protein sequence ID" value="CAH9114934.1"/>
    <property type="molecule type" value="Genomic_DNA"/>
</dbReference>
<dbReference type="Pfam" id="PF13966">
    <property type="entry name" value="zf-RVT"/>
    <property type="match status" value="1"/>
</dbReference>
<reference evidence="3" key="1">
    <citation type="submission" date="2022-07" db="EMBL/GenBank/DDBJ databases">
        <authorList>
            <person name="Macas J."/>
            <person name="Novak P."/>
            <person name="Neumann P."/>
        </authorList>
    </citation>
    <scope>NUCLEOTIDE SEQUENCE</scope>
</reference>
<evidence type="ECO:0000256" key="1">
    <source>
        <dbReference type="SAM" id="Phobius"/>
    </source>
</evidence>
<protein>
    <recommendedName>
        <fullName evidence="2">Reverse transcriptase zinc-binding domain-containing protein</fullName>
    </recommendedName>
</protein>
<name>A0A9P0ZWK2_CUSEU</name>
<keyword evidence="1" id="KW-0812">Transmembrane</keyword>
<dbReference type="OrthoDB" id="1256921at2759"/>
<dbReference type="AlphaFoldDB" id="A0A9P0ZWK2"/>
<accession>A0A9P0ZWK2</accession>
<keyword evidence="1" id="KW-1133">Transmembrane helix</keyword>
<evidence type="ECO:0000259" key="2">
    <source>
        <dbReference type="Pfam" id="PF13966"/>
    </source>
</evidence>
<organism evidence="3 4">
    <name type="scientific">Cuscuta europaea</name>
    <name type="common">European dodder</name>
    <dbReference type="NCBI Taxonomy" id="41803"/>
    <lineage>
        <taxon>Eukaryota</taxon>
        <taxon>Viridiplantae</taxon>
        <taxon>Streptophyta</taxon>
        <taxon>Embryophyta</taxon>
        <taxon>Tracheophyta</taxon>
        <taxon>Spermatophyta</taxon>
        <taxon>Magnoliopsida</taxon>
        <taxon>eudicotyledons</taxon>
        <taxon>Gunneridae</taxon>
        <taxon>Pentapetalae</taxon>
        <taxon>asterids</taxon>
        <taxon>lamiids</taxon>
        <taxon>Solanales</taxon>
        <taxon>Convolvulaceae</taxon>
        <taxon>Cuscuteae</taxon>
        <taxon>Cuscuta</taxon>
        <taxon>Cuscuta subgen. Cuscuta</taxon>
    </lineage>
</organism>
<feature type="transmembrane region" description="Helical" evidence="1">
    <location>
        <begin position="229"/>
        <end position="252"/>
    </location>
</feature>
<evidence type="ECO:0000313" key="3">
    <source>
        <dbReference type="EMBL" id="CAH9114934.1"/>
    </source>
</evidence>
<keyword evidence="4" id="KW-1185">Reference proteome</keyword>
<evidence type="ECO:0000313" key="4">
    <source>
        <dbReference type="Proteomes" id="UP001152484"/>
    </source>
</evidence>
<dbReference type="InterPro" id="IPR026960">
    <property type="entry name" value="RVT-Znf"/>
</dbReference>
<proteinExistence type="predicted"/>
<feature type="domain" description="Reverse transcriptase zinc-binding" evidence="2">
    <location>
        <begin position="66"/>
        <end position="152"/>
    </location>
</feature>